<keyword evidence="4" id="KW-1185">Reference proteome</keyword>
<comment type="caution">
    <text evidence="3">The sequence shown here is derived from an EMBL/GenBank/DDBJ whole genome shotgun (WGS) entry which is preliminary data.</text>
</comment>
<protein>
    <recommendedName>
        <fullName evidence="2">Ecp2 effector protein-like domain-containing protein</fullName>
    </recommendedName>
</protein>
<keyword evidence="1" id="KW-0732">Signal</keyword>
<evidence type="ECO:0000313" key="4">
    <source>
        <dbReference type="Proteomes" id="UP000654918"/>
    </source>
</evidence>
<dbReference type="InterPro" id="IPR029226">
    <property type="entry name" value="Ecp2-like"/>
</dbReference>
<dbReference type="Pfam" id="PF14856">
    <property type="entry name" value="Hce2"/>
    <property type="match status" value="1"/>
</dbReference>
<evidence type="ECO:0000313" key="3">
    <source>
        <dbReference type="EMBL" id="KAF6839722.1"/>
    </source>
</evidence>
<feature type="domain" description="Ecp2 effector protein-like" evidence="2">
    <location>
        <begin position="123"/>
        <end position="228"/>
    </location>
</feature>
<reference evidence="3" key="1">
    <citation type="journal article" date="2020" name="Phytopathology">
        <title>Genome Sequence Resources of Colletotrichum truncatum, C. plurivorum, C. musicola, and C. sojae: Four Species Pathogenic to Soybean (Glycine max).</title>
        <authorList>
            <person name="Rogerio F."/>
            <person name="Boufleur T.R."/>
            <person name="Ciampi-Guillardi M."/>
            <person name="Sukno S.A."/>
            <person name="Thon M.R."/>
            <person name="Massola Junior N.S."/>
            <person name="Baroncelli R."/>
        </authorList>
    </citation>
    <scope>NUCLEOTIDE SEQUENCE</scope>
    <source>
        <strain evidence="3">LFN00145</strain>
    </source>
</reference>
<feature type="chain" id="PRO_5034661293" description="Ecp2 effector protein-like domain-containing protein" evidence="1">
    <location>
        <begin position="21"/>
        <end position="268"/>
    </location>
</feature>
<evidence type="ECO:0000256" key="1">
    <source>
        <dbReference type="SAM" id="SignalP"/>
    </source>
</evidence>
<organism evidence="3 4">
    <name type="scientific">Colletotrichum plurivorum</name>
    <dbReference type="NCBI Taxonomy" id="2175906"/>
    <lineage>
        <taxon>Eukaryota</taxon>
        <taxon>Fungi</taxon>
        <taxon>Dikarya</taxon>
        <taxon>Ascomycota</taxon>
        <taxon>Pezizomycotina</taxon>
        <taxon>Sordariomycetes</taxon>
        <taxon>Hypocreomycetidae</taxon>
        <taxon>Glomerellales</taxon>
        <taxon>Glomerellaceae</taxon>
        <taxon>Colletotrichum</taxon>
        <taxon>Colletotrichum orchidearum species complex</taxon>
    </lineage>
</organism>
<dbReference type="EMBL" id="WIGO01000011">
    <property type="protein sequence ID" value="KAF6839722.1"/>
    <property type="molecule type" value="Genomic_DNA"/>
</dbReference>
<evidence type="ECO:0000259" key="2">
    <source>
        <dbReference type="Pfam" id="PF14856"/>
    </source>
</evidence>
<accession>A0A8H6KXY1</accession>
<name>A0A8H6KXY1_9PEZI</name>
<proteinExistence type="predicted"/>
<sequence length="268" mass="29327">MAIVNRLLAAAVMAAAAAIAGPVIQDRDIAGSNCGTVCNIAAPYDGAVCVEGKRDDGSCYAAWLNGGIGQLSIDGVAVNSTTHDPYKFLKRTQPIHVRDDDDHYHLLSKRLKFGNSQHDERACEYATRTCHDRGRGASFSDCRELLRVSRHIYSRGLWSIEKEDLAGRHWLNLIEAGNCVFAVGHPNAQAAEGRTHIGNFDIWHALSGVLDECNKKGGRVEAQGTSLCSKWPLEYWITDKNRFSCCDASLATDYLDFDVEGEKRGSGP</sequence>
<feature type="signal peptide" evidence="1">
    <location>
        <begin position="1"/>
        <end position="20"/>
    </location>
</feature>
<gene>
    <name evidence="3" type="ORF">CPLU01_01594</name>
</gene>
<dbReference type="AlphaFoldDB" id="A0A8H6KXY1"/>
<dbReference type="Proteomes" id="UP000654918">
    <property type="component" value="Unassembled WGS sequence"/>
</dbReference>